<dbReference type="EMBL" id="QKLW01000001">
    <property type="protein sequence ID" value="PYF84563.1"/>
    <property type="molecule type" value="Genomic_DNA"/>
</dbReference>
<dbReference type="Proteomes" id="UP000247551">
    <property type="component" value="Unassembled WGS sequence"/>
</dbReference>
<evidence type="ECO:0000313" key="2">
    <source>
        <dbReference type="Proteomes" id="UP000247551"/>
    </source>
</evidence>
<keyword evidence="2" id="KW-1185">Reference proteome</keyword>
<accession>A0A318V902</accession>
<protein>
    <submittedName>
        <fullName evidence="1">Uncharacterized protein</fullName>
    </submittedName>
</protein>
<proteinExistence type="predicted"/>
<organism evidence="1 2">
    <name type="scientific">Marinomonas alcarazii</name>
    <dbReference type="NCBI Taxonomy" id="491949"/>
    <lineage>
        <taxon>Bacteria</taxon>
        <taxon>Pseudomonadati</taxon>
        <taxon>Pseudomonadota</taxon>
        <taxon>Gammaproteobacteria</taxon>
        <taxon>Oceanospirillales</taxon>
        <taxon>Oceanospirillaceae</taxon>
        <taxon>Marinomonas</taxon>
    </lineage>
</organism>
<comment type="caution">
    <text evidence="1">The sequence shown here is derived from an EMBL/GenBank/DDBJ whole genome shotgun (WGS) entry which is preliminary data.</text>
</comment>
<evidence type="ECO:0000313" key="1">
    <source>
        <dbReference type="EMBL" id="PYF84563.1"/>
    </source>
</evidence>
<sequence length="79" mass="9358">MMSIQALKGEQNCYKNLSKALAIKERIRICARRKHAAFHLAHYSCISILQDTHVKKPYKTLLSRDSTYMEFIFYRFDKS</sequence>
<name>A0A318V902_9GAMM</name>
<gene>
    <name evidence="1" type="ORF">DFP75_101601</name>
</gene>
<reference evidence="1 2" key="1">
    <citation type="submission" date="2018-06" db="EMBL/GenBank/DDBJ databases">
        <title>Genomic Encyclopedia of Type Strains, Phase III (KMG-III): the genomes of soil and plant-associated and newly described type strains.</title>
        <authorList>
            <person name="Whitman W."/>
        </authorList>
    </citation>
    <scope>NUCLEOTIDE SEQUENCE [LARGE SCALE GENOMIC DNA]</scope>
    <source>
        <strain evidence="1 2">CECT 7730</strain>
    </source>
</reference>
<dbReference type="AlphaFoldDB" id="A0A318V902"/>